<protein>
    <submittedName>
        <fullName evidence="3">Uncharacterized protein</fullName>
    </submittedName>
</protein>
<evidence type="ECO:0000256" key="2">
    <source>
        <dbReference type="SAM" id="Phobius"/>
    </source>
</evidence>
<keyword evidence="4" id="KW-1185">Reference proteome</keyword>
<evidence type="ECO:0000256" key="1">
    <source>
        <dbReference type="SAM" id="MobiDB-lite"/>
    </source>
</evidence>
<reference evidence="3 4" key="1">
    <citation type="submission" date="2016-03" db="EMBL/GenBank/DDBJ databases">
        <title>EvidentialGene: Evidence-directed Construction of Genes on Genomes.</title>
        <authorList>
            <person name="Gilbert D.G."/>
            <person name="Choi J.-H."/>
            <person name="Mockaitis K."/>
            <person name="Colbourne J."/>
            <person name="Pfrender M."/>
        </authorList>
    </citation>
    <scope>NUCLEOTIDE SEQUENCE [LARGE SCALE GENOMIC DNA]</scope>
    <source>
        <strain evidence="3 4">Xinb3</strain>
        <tissue evidence="3">Complete organism</tissue>
    </source>
</reference>
<feature type="non-terminal residue" evidence="3">
    <location>
        <position position="127"/>
    </location>
</feature>
<feature type="region of interest" description="Disordered" evidence="1">
    <location>
        <begin position="82"/>
        <end position="111"/>
    </location>
</feature>
<evidence type="ECO:0000313" key="3">
    <source>
        <dbReference type="EMBL" id="KZS00324.1"/>
    </source>
</evidence>
<gene>
    <name evidence="3" type="ORF">APZ42_003401</name>
</gene>
<accession>A0A162CWX8</accession>
<dbReference type="AlphaFoldDB" id="A0A162CWX8"/>
<dbReference type="Proteomes" id="UP000076858">
    <property type="component" value="Unassembled WGS sequence"/>
</dbReference>
<keyword evidence="2" id="KW-1133">Transmembrane helix</keyword>
<feature type="compositionally biased region" description="Basic residues" evidence="1">
    <location>
        <begin position="82"/>
        <end position="93"/>
    </location>
</feature>
<dbReference type="OrthoDB" id="10551468at2759"/>
<proteinExistence type="predicted"/>
<name>A0A162CWX8_9CRUS</name>
<organism evidence="3 4">
    <name type="scientific">Daphnia magna</name>
    <dbReference type="NCBI Taxonomy" id="35525"/>
    <lineage>
        <taxon>Eukaryota</taxon>
        <taxon>Metazoa</taxon>
        <taxon>Ecdysozoa</taxon>
        <taxon>Arthropoda</taxon>
        <taxon>Crustacea</taxon>
        <taxon>Branchiopoda</taxon>
        <taxon>Diplostraca</taxon>
        <taxon>Cladocera</taxon>
        <taxon>Anomopoda</taxon>
        <taxon>Daphniidae</taxon>
        <taxon>Daphnia</taxon>
    </lineage>
</organism>
<dbReference type="EMBL" id="LRGB01010682">
    <property type="protein sequence ID" value="KZS00324.1"/>
    <property type="molecule type" value="Genomic_DNA"/>
</dbReference>
<feature type="compositionally biased region" description="Polar residues" evidence="1">
    <location>
        <begin position="94"/>
        <end position="111"/>
    </location>
</feature>
<feature type="non-terminal residue" evidence="3">
    <location>
        <position position="1"/>
    </location>
</feature>
<comment type="caution">
    <text evidence="3">The sequence shown here is derived from an EMBL/GenBank/DDBJ whole genome shotgun (WGS) entry which is preliminary data.</text>
</comment>
<sequence>CAKHLLKTVTLDKRLNQRKSIYKRYAQMIVKQHPCLADNNCEDNYVRLIFFLLITSLTVIILQLTVKHKVVRAVGNQIDSKKHGRIRNLKRNQQKASAKRNSGGLNQYDAANSISGNLSTAVDDDFP</sequence>
<keyword evidence="2" id="KW-0812">Transmembrane</keyword>
<keyword evidence="2" id="KW-0472">Membrane</keyword>
<feature type="transmembrane region" description="Helical" evidence="2">
    <location>
        <begin position="48"/>
        <end position="66"/>
    </location>
</feature>
<evidence type="ECO:0000313" key="4">
    <source>
        <dbReference type="Proteomes" id="UP000076858"/>
    </source>
</evidence>